<sequence length="230" mass="24474">MRPAALLLLAAALAPGAPARGHEGHRPATGRDTAAPAAAAFPLPAPGTYRLPPIRPAAGGAVLDEAGRRLDLLGDALRGRVSVLALIYTRCGDVCPLANADMARLQDLAARDPGLSGRMRLVTLSVDPEHDTPEVMRAFAATWRSPDPAAPAWRFLTAPDRAALAPVLAAYDQRVDARPEAAGGGLSHLFRAFLIDRDGRIRNIYSLDFFDPALVLTDVRTLLIEEARGR</sequence>
<proteinExistence type="inferred from homology"/>
<keyword evidence="6" id="KW-1185">Reference proteome</keyword>
<evidence type="ECO:0000313" key="5">
    <source>
        <dbReference type="EMBL" id="GJE04422.1"/>
    </source>
</evidence>
<comment type="similarity">
    <text evidence="1">Belongs to the SCO1/2 family.</text>
</comment>
<evidence type="ECO:0000313" key="6">
    <source>
        <dbReference type="Proteomes" id="UP001055153"/>
    </source>
</evidence>
<evidence type="ECO:0000256" key="2">
    <source>
        <dbReference type="ARBA" id="ARBA00023008"/>
    </source>
</evidence>
<keyword evidence="2" id="KW-0186">Copper</keyword>
<evidence type="ECO:0000256" key="3">
    <source>
        <dbReference type="SAM" id="SignalP"/>
    </source>
</evidence>
<feature type="signal peptide" evidence="3">
    <location>
        <begin position="1"/>
        <end position="19"/>
    </location>
</feature>
<protein>
    <recommendedName>
        <fullName evidence="4">Thioredoxin domain-containing protein</fullName>
    </recommendedName>
</protein>
<evidence type="ECO:0000259" key="4">
    <source>
        <dbReference type="PROSITE" id="PS51352"/>
    </source>
</evidence>
<reference evidence="5" key="2">
    <citation type="submission" date="2021-08" db="EMBL/GenBank/DDBJ databases">
        <authorList>
            <person name="Tani A."/>
            <person name="Ola A."/>
            <person name="Ogura Y."/>
            <person name="Katsura K."/>
            <person name="Hayashi T."/>
        </authorList>
    </citation>
    <scope>NUCLEOTIDE SEQUENCE</scope>
    <source>
        <strain evidence="5">DSM 17168</strain>
    </source>
</reference>
<dbReference type="PANTHER" id="PTHR12151">
    <property type="entry name" value="ELECTRON TRANSPORT PROTIN SCO1/SENC FAMILY MEMBER"/>
    <property type="match status" value="1"/>
</dbReference>
<reference evidence="5" key="1">
    <citation type="journal article" date="2021" name="Front. Microbiol.">
        <title>Comprehensive Comparative Genomics and Phenotyping of Methylobacterium Species.</title>
        <authorList>
            <person name="Alessa O."/>
            <person name="Ogura Y."/>
            <person name="Fujitani Y."/>
            <person name="Takami H."/>
            <person name="Hayashi T."/>
            <person name="Sahin N."/>
            <person name="Tani A."/>
        </authorList>
    </citation>
    <scope>NUCLEOTIDE SEQUENCE</scope>
    <source>
        <strain evidence="5">DSM 17168</strain>
    </source>
</reference>
<comment type="caution">
    <text evidence="5">The sequence shown here is derived from an EMBL/GenBank/DDBJ whole genome shotgun (WGS) entry which is preliminary data.</text>
</comment>
<organism evidence="5 6">
    <name type="scientific">Methylobacterium isbiliense</name>
    <dbReference type="NCBI Taxonomy" id="315478"/>
    <lineage>
        <taxon>Bacteria</taxon>
        <taxon>Pseudomonadati</taxon>
        <taxon>Pseudomonadota</taxon>
        <taxon>Alphaproteobacteria</taxon>
        <taxon>Hyphomicrobiales</taxon>
        <taxon>Methylobacteriaceae</taxon>
        <taxon>Methylobacterium</taxon>
    </lineage>
</organism>
<name>A0ABQ4SMW7_9HYPH</name>
<dbReference type="InterPro" id="IPR013766">
    <property type="entry name" value="Thioredoxin_domain"/>
</dbReference>
<evidence type="ECO:0000256" key="1">
    <source>
        <dbReference type="ARBA" id="ARBA00010996"/>
    </source>
</evidence>
<dbReference type="InterPro" id="IPR036249">
    <property type="entry name" value="Thioredoxin-like_sf"/>
</dbReference>
<dbReference type="PANTHER" id="PTHR12151:SF25">
    <property type="entry name" value="LINALOOL DEHYDRATASE_ISOMERASE DOMAIN-CONTAINING PROTEIN"/>
    <property type="match status" value="1"/>
</dbReference>
<dbReference type="EMBL" id="BPQQ01000120">
    <property type="protein sequence ID" value="GJE04422.1"/>
    <property type="molecule type" value="Genomic_DNA"/>
</dbReference>
<accession>A0ABQ4SMW7</accession>
<dbReference type="SUPFAM" id="SSF52833">
    <property type="entry name" value="Thioredoxin-like"/>
    <property type="match status" value="1"/>
</dbReference>
<gene>
    <name evidence="5" type="ORF">GMJLKIPL_6386</name>
</gene>
<dbReference type="RefSeq" id="WP_238241781.1">
    <property type="nucleotide sequence ID" value="NZ_BPQQ01000120.1"/>
</dbReference>
<feature type="domain" description="Thioredoxin" evidence="4">
    <location>
        <begin position="51"/>
        <end position="229"/>
    </location>
</feature>
<feature type="chain" id="PRO_5045165406" description="Thioredoxin domain-containing protein" evidence="3">
    <location>
        <begin position="20"/>
        <end position="230"/>
    </location>
</feature>
<keyword evidence="3" id="KW-0732">Signal</keyword>
<dbReference type="Gene3D" id="3.40.30.10">
    <property type="entry name" value="Glutaredoxin"/>
    <property type="match status" value="1"/>
</dbReference>
<dbReference type="CDD" id="cd02968">
    <property type="entry name" value="SCO"/>
    <property type="match status" value="1"/>
</dbReference>
<dbReference type="Pfam" id="PF02630">
    <property type="entry name" value="SCO1-SenC"/>
    <property type="match status" value="1"/>
</dbReference>
<dbReference type="Proteomes" id="UP001055153">
    <property type="component" value="Unassembled WGS sequence"/>
</dbReference>
<dbReference type="InterPro" id="IPR003782">
    <property type="entry name" value="SCO1/SenC"/>
</dbReference>
<dbReference type="PROSITE" id="PS51352">
    <property type="entry name" value="THIOREDOXIN_2"/>
    <property type="match status" value="1"/>
</dbReference>